<dbReference type="GO" id="GO:0006886">
    <property type="term" value="P:intracellular protein transport"/>
    <property type="evidence" value="ECO:0007669"/>
    <property type="project" value="TreeGrafter"/>
</dbReference>
<dbReference type="PROSITE" id="PS50086">
    <property type="entry name" value="TBC_RABGAP"/>
    <property type="match status" value="1"/>
</dbReference>
<evidence type="ECO:0000259" key="2">
    <source>
        <dbReference type="PROSITE" id="PS50086"/>
    </source>
</evidence>
<feature type="compositionally biased region" description="Low complexity" evidence="1">
    <location>
        <begin position="560"/>
        <end position="569"/>
    </location>
</feature>
<dbReference type="InterPro" id="IPR035969">
    <property type="entry name" value="Rab-GAP_TBC_sf"/>
</dbReference>
<feature type="compositionally biased region" description="Basic and acidic residues" evidence="1">
    <location>
        <begin position="737"/>
        <end position="758"/>
    </location>
</feature>
<keyword evidence="4" id="KW-1185">Reference proteome</keyword>
<reference evidence="3" key="1">
    <citation type="submission" date="2023-03" db="EMBL/GenBank/DDBJ databases">
        <title>Mating type loci evolution in Malassezia.</title>
        <authorList>
            <person name="Coelho M.A."/>
        </authorList>
    </citation>
    <scope>NUCLEOTIDE SEQUENCE</scope>
    <source>
        <strain evidence="3">CBS 7876</strain>
    </source>
</reference>
<feature type="compositionally biased region" description="Basic and acidic residues" evidence="1">
    <location>
        <begin position="704"/>
        <end position="723"/>
    </location>
</feature>
<dbReference type="Pfam" id="PF00566">
    <property type="entry name" value="RabGAP-TBC"/>
    <property type="match status" value="2"/>
</dbReference>
<accession>A0AAF0E0J3</accession>
<feature type="region of interest" description="Disordered" evidence="1">
    <location>
        <begin position="405"/>
        <end position="528"/>
    </location>
</feature>
<feature type="compositionally biased region" description="Basic and acidic residues" evidence="1">
    <location>
        <begin position="494"/>
        <end position="510"/>
    </location>
</feature>
<evidence type="ECO:0000313" key="3">
    <source>
        <dbReference type="EMBL" id="WFD02955.1"/>
    </source>
</evidence>
<dbReference type="SUPFAM" id="SSF47923">
    <property type="entry name" value="Ypt/Rab-GAP domain of gyp1p"/>
    <property type="match status" value="2"/>
</dbReference>
<dbReference type="SMART" id="SM00164">
    <property type="entry name" value="TBC"/>
    <property type="match status" value="1"/>
</dbReference>
<dbReference type="PANTHER" id="PTHR22957:SF27">
    <property type="entry name" value="TBC1 DOMAIN FAMILY MEMBER 13"/>
    <property type="match status" value="1"/>
</dbReference>
<dbReference type="Gene3D" id="1.10.8.270">
    <property type="entry name" value="putative rabgap domain of human tbc1 domain family member 14 like domains"/>
    <property type="match status" value="1"/>
</dbReference>
<gene>
    <name evidence="3" type="ORF">MOBT1_001644</name>
</gene>
<evidence type="ECO:0000256" key="1">
    <source>
        <dbReference type="SAM" id="MobiDB-lite"/>
    </source>
</evidence>
<evidence type="ECO:0000313" key="4">
    <source>
        <dbReference type="Proteomes" id="UP001214603"/>
    </source>
</evidence>
<dbReference type="Gene3D" id="1.10.472.80">
    <property type="entry name" value="Ypt/Rab-GAP domain of gyp1p, domain 3"/>
    <property type="match status" value="1"/>
</dbReference>
<dbReference type="GO" id="GO:0005096">
    <property type="term" value="F:GTPase activator activity"/>
    <property type="evidence" value="ECO:0007669"/>
    <property type="project" value="TreeGrafter"/>
</dbReference>
<name>A0AAF0E0J3_9BASI</name>
<protein>
    <recommendedName>
        <fullName evidence="2">Rab-GAP TBC domain-containing protein</fullName>
    </recommendedName>
</protein>
<dbReference type="EMBL" id="CP119935">
    <property type="protein sequence ID" value="WFD02955.1"/>
    <property type="molecule type" value="Genomic_DNA"/>
</dbReference>
<dbReference type="AlphaFoldDB" id="A0AAF0E0J3"/>
<feature type="region of interest" description="Disordered" evidence="1">
    <location>
        <begin position="558"/>
        <end position="644"/>
    </location>
</feature>
<feature type="domain" description="Rab-GAP TBC" evidence="2">
    <location>
        <begin position="31"/>
        <end position="330"/>
    </location>
</feature>
<dbReference type="InterPro" id="IPR000195">
    <property type="entry name" value="Rab-GAP-TBC_dom"/>
</dbReference>
<dbReference type="PANTHER" id="PTHR22957">
    <property type="entry name" value="TBC1 DOMAIN FAMILY MEMBER GTPASE-ACTIVATING PROTEIN"/>
    <property type="match status" value="1"/>
</dbReference>
<feature type="region of interest" description="Disordered" evidence="1">
    <location>
        <begin position="666"/>
        <end position="758"/>
    </location>
</feature>
<dbReference type="Proteomes" id="UP001214603">
    <property type="component" value="Chromosome 2"/>
</dbReference>
<proteinExistence type="predicted"/>
<sequence length="773" mass="84786">MTLVRAVYPEDNGTVPVDELRAACCAGELGALPAWVRTQVYKVLLGYVTPDKDSWLATLRRRRAEYVQFLADFCDERPWAVGSARSPDRVLNQIYQDLFRAAGADPTFYDTRAAWPSDARHTRHVLLDRLERINSDFYRAAARDRPYGARFVDRQWHAVLRILFLFAMLNPSVGYIQGMNEVLYVLLRAFFSARDAHIAHASAVEREILGVESTANAEADAFWCFSLLIGSLREVYDFGHADATTFEAIRTLAQPLHEGARAPENGLAAALHRMSTQLAGVDPSLAHVLAQHHLDPRHPYYSLRWLVCLYACEFPWQDVLWIWDVLLAQKREQPGADSSADVRISFLLDVGCAILIHLRRALLELAQVSPDVFQQGMLLLRPHADHSVERVLAIALDLLEKRRRQEALPRTSTGRRSPPPKTRANRNAALQERLAATVHRSLKTPPLRSATWTPGLPAQPSAPGVPPSAKPSALSLEGLPRAAETVASPSAIDDAPHTDPPRTPGKEPPPESHSTPSTPSMASSGRALFRRYTEAIQDSNAAASVSKARTNLAAKALAWRSASGSVAPASAPPVERPAAATDAPQLPIPSVVDSPEDRDAFRVMARPPTGLAPDTTPNSDPARRLVERSPTTSEDDSMCGNTSNSAQLVLPSMRKAAQMGLLRTPPIGDVSDLAAPLSSTETSPKQGAGLTRRIPSGQRTLARRLADERPRRGSRRLSTDETRLLPGFTPVSPQRDAPPRSTDHEPAAAGGHTKEHLDALLHELQTTEWIRDK</sequence>
<organism evidence="3 4">
    <name type="scientific">Malassezia obtusa</name>
    <dbReference type="NCBI Taxonomy" id="76774"/>
    <lineage>
        <taxon>Eukaryota</taxon>
        <taxon>Fungi</taxon>
        <taxon>Dikarya</taxon>
        <taxon>Basidiomycota</taxon>
        <taxon>Ustilaginomycotina</taxon>
        <taxon>Malasseziomycetes</taxon>
        <taxon>Malasseziales</taxon>
        <taxon>Malasseziaceae</taxon>
        <taxon>Malassezia</taxon>
    </lineage>
</organism>